<feature type="compositionally biased region" description="Low complexity" evidence="1">
    <location>
        <begin position="20"/>
        <end position="31"/>
    </location>
</feature>
<feature type="region of interest" description="Disordered" evidence="1">
    <location>
        <begin position="1"/>
        <end position="32"/>
    </location>
</feature>
<feature type="region of interest" description="Disordered" evidence="1">
    <location>
        <begin position="204"/>
        <end position="240"/>
    </location>
</feature>
<organism evidence="2 3">
    <name type="scientific">Tuber magnatum</name>
    <name type="common">white Piedmont truffle</name>
    <dbReference type="NCBI Taxonomy" id="42249"/>
    <lineage>
        <taxon>Eukaryota</taxon>
        <taxon>Fungi</taxon>
        <taxon>Dikarya</taxon>
        <taxon>Ascomycota</taxon>
        <taxon>Pezizomycotina</taxon>
        <taxon>Pezizomycetes</taxon>
        <taxon>Pezizales</taxon>
        <taxon>Tuberaceae</taxon>
        <taxon>Tuber</taxon>
    </lineage>
</organism>
<dbReference type="AlphaFoldDB" id="A0A317SR62"/>
<evidence type="ECO:0000313" key="3">
    <source>
        <dbReference type="Proteomes" id="UP000246991"/>
    </source>
</evidence>
<dbReference type="EMBL" id="PYWC01000044">
    <property type="protein sequence ID" value="PWW75581.1"/>
    <property type="molecule type" value="Genomic_DNA"/>
</dbReference>
<comment type="caution">
    <text evidence="2">The sequence shown here is derived from an EMBL/GenBank/DDBJ whole genome shotgun (WGS) entry which is preliminary data.</text>
</comment>
<reference evidence="2 3" key="1">
    <citation type="submission" date="2018-03" db="EMBL/GenBank/DDBJ databases">
        <title>Genomes of Pezizomycetes fungi and the evolution of truffles.</title>
        <authorList>
            <person name="Murat C."/>
            <person name="Payen T."/>
            <person name="Noel B."/>
            <person name="Kuo A."/>
            <person name="Martin F.M."/>
        </authorList>
    </citation>
    <scope>NUCLEOTIDE SEQUENCE [LARGE SCALE GENOMIC DNA]</scope>
    <source>
        <strain evidence="2">091103-1</strain>
    </source>
</reference>
<proteinExistence type="predicted"/>
<dbReference type="Proteomes" id="UP000246991">
    <property type="component" value="Unassembled WGS sequence"/>
</dbReference>
<name>A0A317SR62_9PEZI</name>
<dbReference type="OrthoDB" id="10517835at2759"/>
<accession>A0A317SR62</accession>
<keyword evidence="3" id="KW-1185">Reference proteome</keyword>
<gene>
    <name evidence="2" type="ORF">C7212DRAFT_345522</name>
</gene>
<evidence type="ECO:0000313" key="2">
    <source>
        <dbReference type="EMBL" id="PWW75581.1"/>
    </source>
</evidence>
<evidence type="ECO:0000256" key="1">
    <source>
        <dbReference type="SAM" id="MobiDB-lite"/>
    </source>
</evidence>
<protein>
    <submittedName>
        <fullName evidence="2">Uncharacterized protein</fullName>
    </submittedName>
</protein>
<feature type="compositionally biased region" description="Low complexity" evidence="1">
    <location>
        <begin position="215"/>
        <end position="233"/>
    </location>
</feature>
<sequence>MPLFSKLARHLKSPKPPTTPATTSKETPKSPNTEAIVTLSGQAQTLLTSLRDIRKDFYQIIHRIRLLTPETPETQMLFKALCEDPHLRTRNEEWAAIQKAIPIVHKEISRAQEQFSEKRALVEAVVREEWKLRDTIMAGIGRGEEGEDELIDTRFLKEVVEMEEKVQECKDICQALAAEDKIMRIRFAELARYRGAIEGKAEATGGVEGGKLVQGTTTSAGESSAAGAPSAGERQTKIEG</sequence>